<dbReference type="EC" id="2.7.7.77" evidence="8"/>
<dbReference type="EMBL" id="BAAADD010000005">
    <property type="protein sequence ID" value="GAA0572889.1"/>
    <property type="molecule type" value="Genomic_DNA"/>
</dbReference>
<evidence type="ECO:0000256" key="2">
    <source>
        <dbReference type="ARBA" id="ARBA00022679"/>
    </source>
</evidence>
<name>A0ABP3PQN4_9PROT</name>
<comment type="function">
    <text evidence="8">Transfers a GMP moiety from GTP to Mo-molybdopterin (Mo-MPT) cofactor (Moco or molybdenum cofactor) to form Mo-molybdopterin guanine dinucleotide (Mo-MGD) cofactor.</text>
</comment>
<dbReference type="InterPro" id="IPR025877">
    <property type="entry name" value="MobA-like_NTP_Trfase"/>
</dbReference>
<evidence type="ECO:0000256" key="6">
    <source>
        <dbReference type="ARBA" id="ARBA00023134"/>
    </source>
</evidence>
<dbReference type="CDD" id="cd02503">
    <property type="entry name" value="MobA"/>
    <property type="match status" value="1"/>
</dbReference>
<dbReference type="GO" id="GO:0016779">
    <property type="term" value="F:nucleotidyltransferase activity"/>
    <property type="evidence" value="ECO:0007669"/>
    <property type="project" value="UniProtKB-KW"/>
</dbReference>
<organism evidence="10 11">
    <name type="scientific">Rhizomicrobium electricum</name>
    <dbReference type="NCBI Taxonomy" id="480070"/>
    <lineage>
        <taxon>Bacteria</taxon>
        <taxon>Pseudomonadati</taxon>
        <taxon>Pseudomonadota</taxon>
        <taxon>Alphaproteobacteria</taxon>
        <taxon>Micropepsales</taxon>
        <taxon>Micropepsaceae</taxon>
        <taxon>Rhizomicrobium</taxon>
    </lineage>
</organism>
<dbReference type="PANTHER" id="PTHR19136:SF81">
    <property type="entry name" value="MOLYBDENUM COFACTOR GUANYLYLTRANSFERASE"/>
    <property type="match status" value="1"/>
</dbReference>
<keyword evidence="2 8" id="KW-0808">Transferase</keyword>
<evidence type="ECO:0000256" key="3">
    <source>
        <dbReference type="ARBA" id="ARBA00022723"/>
    </source>
</evidence>
<evidence type="ECO:0000259" key="9">
    <source>
        <dbReference type="Pfam" id="PF12804"/>
    </source>
</evidence>
<dbReference type="SUPFAM" id="SSF53448">
    <property type="entry name" value="Nucleotide-diphospho-sugar transferases"/>
    <property type="match status" value="1"/>
</dbReference>
<reference evidence="11" key="1">
    <citation type="journal article" date="2019" name="Int. J. Syst. Evol. Microbiol.">
        <title>The Global Catalogue of Microorganisms (GCM) 10K type strain sequencing project: providing services to taxonomists for standard genome sequencing and annotation.</title>
        <authorList>
            <consortium name="The Broad Institute Genomics Platform"/>
            <consortium name="The Broad Institute Genome Sequencing Center for Infectious Disease"/>
            <person name="Wu L."/>
            <person name="Ma J."/>
        </authorList>
    </citation>
    <scope>NUCLEOTIDE SEQUENCE [LARGE SCALE GENOMIC DNA]</scope>
    <source>
        <strain evidence="11">JCM 15089</strain>
    </source>
</reference>
<comment type="subunit">
    <text evidence="8">Monomer.</text>
</comment>
<keyword evidence="10" id="KW-0548">Nucleotidyltransferase</keyword>
<feature type="binding site" evidence="8">
    <location>
        <position position="99"/>
    </location>
    <ligand>
        <name>GTP</name>
        <dbReference type="ChEBI" id="CHEBI:37565"/>
    </ligand>
</feature>
<keyword evidence="4 8" id="KW-0547">Nucleotide-binding</keyword>
<keyword evidence="3 8" id="KW-0479">Metal-binding</keyword>
<feature type="binding site" evidence="8">
    <location>
        <position position="52"/>
    </location>
    <ligand>
        <name>GTP</name>
        <dbReference type="ChEBI" id="CHEBI:37565"/>
    </ligand>
</feature>
<gene>
    <name evidence="8 10" type="primary">mobA</name>
    <name evidence="10" type="ORF">GCM10008942_22010</name>
</gene>
<keyword evidence="11" id="KW-1185">Reference proteome</keyword>
<keyword evidence="5 8" id="KW-0460">Magnesium</keyword>
<sequence>MAGAGATLGVILAGGASKRFGTNKALVALDGRAIVAHVAARAAPQVDLLVLNAADDAAATGLTVVPDRAAGEGPLAGWIAGLRWAKAEGISLMATFACDTPHFPLDTVGRLRAAMTGGVDCVMARHDGQVHHTFALVRTAALSRIEEAYAGGMRRLRAVGGILSCALPDFSDYRDGPNGDAFFNINTREDLAVFESWWHGRDLR</sequence>
<comment type="similarity">
    <text evidence="8">Belongs to the MobA family.</text>
</comment>
<comment type="domain">
    <text evidence="8">The N-terminal domain determines nucleotide recognition and specific binding, while the C-terminal domain determines the specific binding to the target protein.</text>
</comment>
<comment type="cofactor">
    <cofactor evidence="8">
        <name>Mg(2+)</name>
        <dbReference type="ChEBI" id="CHEBI:18420"/>
    </cofactor>
</comment>
<evidence type="ECO:0000256" key="8">
    <source>
        <dbReference type="HAMAP-Rule" id="MF_00316"/>
    </source>
</evidence>
<dbReference type="RefSeq" id="WP_166934492.1">
    <property type="nucleotide sequence ID" value="NZ_BAAADD010000005.1"/>
</dbReference>
<feature type="binding site" evidence="8">
    <location>
        <position position="24"/>
    </location>
    <ligand>
        <name>GTP</name>
        <dbReference type="ChEBI" id="CHEBI:37565"/>
    </ligand>
</feature>
<dbReference type="PANTHER" id="PTHR19136">
    <property type="entry name" value="MOLYBDENUM COFACTOR GUANYLYLTRANSFERASE"/>
    <property type="match status" value="1"/>
</dbReference>
<comment type="subcellular location">
    <subcellularLocation>
        <location evidence="8">Cytoplasm</location>
    </subcellularLocation>
</comment>
<dbReference type="InterPro" id="IPR029044">
    <property type="entry name" value="Nucleotide-diphossugar_trans"/>
</dbReference>
<feature type="binding site" evidence="8">
    <location>
        <begin position="12"/>
        <end position="14"/>
    </location>
    <ligand>
        <name>GTP</name>
        <dbReference type="ChEBI" id="CHEBI:37565"/>
    </ligand>
</feature>
<feature type="domain" description="MobA-like NTP transferase" evidence="9">
    <location>
        <begin position="9"/>
        <end position="157"/>
    </location>
</feature>
<keyword evidence="6 8" id="KW-0342">GTP-binding</keyword>
<dbReference type="HAMAP" id="MF_00316">
    <property type="entry name" value="MobA"/>
    <property type="match status" value="1"/>
</dbReference>
<feature type="binding site" evidence="8">
    <location>
        <position position="99"/>
    </location>
    <ligand>
        <name>Mg(2+)</name>
        <dbReference type="ChEBI" id="CHEBI:18420"/>
    </ligand>
</feature>
<keyword evidence="1 8" id="KW-0963">Cytoplasm</keyword>
<evidence type="ECO:0000256" key="7">
    <source>
        <dbReference type="ARBA" id="ARBA00023150"/>
    </source>
</evidence>
<evidence type="ECO:0000313" key="10">
    <source>
        <dbReference type="EMBL" id="GAA0572889.1"/>
    </source>
</evidence>
<keyword evidence="7 8" id="KW-0501">Molybdenum cofactor biosynthesis</keyword>
<dbReference type="Proteomes" id="UP001499951">
    <property type="component" value="Unassembled WGS sequence"/>
</dbReference>
<accession>A0ABP3PQN4</accession>
<comment type="caution">
    <text evidence="10">The sequence shown here is derived from an EMBL/GenBank/DDBJ whole genome shotgun (WGS) entry which is preliminary data.</text>
</comment>
<protein>
    <recommendedName>
        <fullName evidence="8">Molybdenum cofactor guanylyltransferase</fullName>
        <shortName evidence="8">MoCo guanylyltransferase</shortName>
        <ecNumber evidence="8">2.7.7.77</ecNumber>
    </recommendedName>
    <alternativeName>
        <fullName evidence="8">GTP:molybdopterin guanylyltransferase</fullName>
    </alternativeName>
    <alternativeName>
        <fullName evidence="8">Mo-MPT guanylyltransferase</fullName>
    </alternativeName>
    <alternativeName>
        <fullName evidence="8">Molybdopterin guanylyltransferase</fullName>
    </alternativeName>
    <alternativeName>
        <fullName evidence="8">Molybdopterin-guanine dinucleotide synthase</fullName>
        <shortName evidence="8">MGD synthase</shortName>
    </alternativeName>
</protein>
<evidence type="ECO:0000256" key="5">
    <source>
        <dbReference type="ARBA" id="ARBA00022842"/>
    </source>
</evidence>
<dbReference type="Pfam" id="PF12804">
    <property type="entry name" value="NTP_transf_3"/>
    <property type="match status" value="1"/>
</dbReference>
<evidence type="ECO:0000256" key="1">
    <source>
        <dbReference type="ARBA" id="ARBA00022490"/>
    </source>
</evidence>
<dbReference type="Gene3D" id="3.90.550.10">
    <property type="entry name" value="Spore Coat Polysaccharide Biosynthesis Protein SpsA, Chain A"/>
    <property type="match status" value="1"/>
</dbReference>
<evidence type="ECO:0000313" key="11">
    <source>
        <dbReference type="Proteomes" id="UP001499951"/>
    </source>
</evidence>
<dbReference type="InterPro" id="IPR013482">
    <property type="entry name" value="Molybde_CF_guanTrfase"/>
</dbReference>
<evidence type="ECO:0000256" key="4">
    <source>
        <dbReference type="ARBA" id="ARBA00022741"/>
    </source>
</evidence>
<comment type="catalytic activity">
    <reaction evidence="8">
        <text>Mo-molybdopterin + GTP + H(+) = Mo-molybdopterin guanine dinucleotide + diphosphate</text>
        <dbReference type="Rhea" id="RHEA:34243"/>
        <dbReference type="ChEBI" id="CHEBI:15378"/>
        <dbReference type="ChEBI" id="CHEBI:33019"/>
        <dbReference type="ChEBI" id="CHEBI:37565"/>
        <dbReference type="ChEBI" id="CHEBI:71302"/>
        <dbReference type="ChEBI" id="CHEBI:71310"/>
        <dbReference type="EC" id="2.7.7.77"/>
    </reaction>
</comment>
<proteinExistence type="inferred from homology"/>
<feature type="binding site" evidence="8">
    <location>
        <position position="67"/>
    </location>
    <ligand>
        <name>GTP</name>
        <dbReference type="ChEBI" id="CHEBI:37565"/>
    </ligand>
</feature>